<reference evidence="1 2" key="1">
    <citation type="submission" date="2022-06" db="EMBL/GenBank/DDBJ databases">
        <title>Mesorhizobium sp. strain RP14 Genome sequencing and assembly.</title>
        <authorList>
            <person name="Kim I."/>
        </authorList>
    </citation>
    <scope>NUCLEOTIDE SEQUENCE [LARGE SCALE GENOMIC DNA]</scope>
    <source>
        <strain evidence="2">RP14(2022)</strain>
    </source>
</reference>
<accession>A0ABT1C587</accession>
<evidence type="ECO:0000313" key="2">
    <source>
        <dbReference type="Proteomes" id="UP001205906"/>
    </source>
</evidence>
<evidence type="ECO:0008006" key="3">
    <source>
        <dbReference type="Google" id="ProtNLM"/>
    </source>
</evidence>
<comment type="caution">
    <text evidence="1">The sequence shown here is derived from an EMBL/GenBank/DDBJ whole genome shotgun (WGS) entry which is preliminary data.</text>
</comment>
<evidence type="ECO:0000313" key="1">
    <source>
        <dbReference type="EMBL" id="MCO6049990.1"/>
    </source>
</evidence>
<dbReference type="Proteomes" id="UP001205906">
    <property type="component" value="Unassembled WGS sequence"/>
</dbReference>
<proteinExistence type="predicted"/>
<dbReference type="RefSeq" id="WP_252818473.1">
    <property type="nucleotide sequence ID" value="NZ_JAMXQS010000004.1"/>
</dbReference>
<keyword evidence="2" id="KW-1185">Reference proteome</keyword>
<gene>
    <name evidence="1" type="ORF">NGM99_09315</name>
</gene>
<organism evidence="1 2">
    <name type="scientific">Mesorhizobium liriopis</name>
    <dbReference type="NCBI Taxonomy" id="2953882"/>
    <lineage>
        <taxon>Bacteria</taxon>
        <taxon>Pseudomonadati</taxon>
        <taxon>Pseudomonadota</taxon>
        <taxon>Alphaproteobacteria</taxon>
        <taxon>Hyphomicrobiales</taxon>
        <taxon>Phyllobacteriaceae</taxon>
        <taxon>Mesorhizobium</taxon>
    </lineage>
</organism>
<sequence>MFRTTDVVLIAAMVAAAGFTYKTKHDAEQRLNHIGKLERQIRYEEDSIDLLKADWSLLTQPVRLQKLAESYQDQLKLESVQPRQIAGLEAIPLKPPPAPVEVKEADAKPKDAIKDLLLLDPIATGDIGQ</sequence>
<protein>
    <recommendedName>
        <fullName evidence="3">Cell division protein FtsL</fullName>
    </recommendedName>
</protein>
<dbReference type="EMBL" id="JAMXQS010000004">
    <property type="protein sequence ID" value="MCO6049990.1"/>
    <property type="molecule type" value="Genomic_DNA"/>
</dbReference>
<name>A0ABT1C587_9HYPH</name>